<proteinExistence type="predicted"/>
<dbReference type="RefSeq" id="WP_052514758.1">
    <property type="nucleotide sequence ID" value="NZ_AZAC01000002.1"/>
</dbReference>
<dbReference type="AlphaFoldDB" id="A0A0D2K1M2"/>
<sequence length="401" mass="43784">MKIRDFKNPPQVNTEDLSKLEVRLSEETLQAVDHAAQTWIKRKKNNEKVVVATGSGPNVHEGVTTLLAELVRLDLVDGILTSSAVVGHEMAGALERVRRVDGVLLGYPAEVLPTDGKVEAALAPEQDLAMMQKYVPLDMELYRRYLETPGNEITKVAGNLAYPTGYFIEKMARHLEVKARAKGVPLEEVAGLAADPRTMLGACARKGRPCLVTVPQLIGSGQVGLAIGDSICLTNRCSRIAHTLSQAGLIIESGVALTQEIHDGPFELYTGHGHWSREMGIQTYTLAEKSLVRIDLDPALKQVWEKERQSQDVGEAIDKGKPKAVSMGVPFRMEMSGFARLPGSLPVLGDLGVVWPLLADRVARGLGIELGFRSYKQGTELGEAIRSYIVNEIRPINPEID</sequence>
<dbReference type="InParanoid" id="A0A0D2K1M2"/>
<reference evidence="1 2" key="1">
    <citation type="submission" date="2013-11" db="EMBL/GenBank/DDBJ databases">
        <title>Metagenomic analysis of a methanogenic consortium involved in long chain n-alkane degradation.</title>
        <authorList>
            <person name="Davidova I.A."/>
            <person name="Callaghan A.V."/>
            <person name="Wawrik B."/>
            <person name="Pruitt S."/>
            <person name="Marks C."/>
            <person name="Duncan K.E."/>
            <person name="Suflita J.M."/>
        </authorList>
    </citation>
    <scope>NUCLEOTIDE SEQUENCE [LARGE SCALE GENOMIC DNA]</scope>
    <source>
        <strain evidence="1 2">SPR</strain>
    </source>
</reference>
<protein>
    <recommendedName>
        <fullName evidence="3">Deoxyhypusine synthase</fullName>
    </recommendedName>
</protein>
<evidence type="ECO:0008006" key="3">
    <source>
        <dbReference type="Google" id="ProtNLM"/>
    </source>
</evidence>
<evidence type="ECO:0000313" key="2">
    <source>
        <dbReference type="Proteomes" id="UP000032233"/>
    </source>
</evidence>
<keyword evidence="2" id="KW-1185">Reference proteome</keyword>
<comment type="caution">
    <text evidence="1">The sequence shown here is derived from an EMBL/GenBank/DDBJ whole genome shotgun (WGS) entry which is preliminary data.</text>
</comment>
<dbReference type="OrthoDB" id="5502195at2"/>
<dbReference type="STRING" id="1429043.X474_02355"/>
<evidence type="ECO:0000313" key="1">
    <source>
        <dbReference type="EMBL" id="KIX15565.1"/>
    </source>
</evidence>
<name>A0A0D2K1M2_9BACT</name>
<accession>A0A0D2K1M2</accession>
<dbReference type="EMBL" id="AZAC01000002">
    <property type="protein sequence ID" value="KIX15565.1"/>
    <property type="molecule type" value="Genomic_DNA"/>
</dbReference>
<dbReference type="Proteomes" id="UP000032233">
    <property type="component" value="Unassembled WGS sequence"/>
</dbReference>
<organism evidence="1 2">
    <name type="scientific">Dethiosulfatarculus sandiegensis</name>
    <dbReference type="NCBI Taxonomy" id="1429043"/>
    <lineage>
        <taxon>Bacteria</taxon>
        <taxon>Pseudomonadati</taxon>
        <taxon>Thermodesulfobacteriota</taxon>
        <taxon>Desulfarculia</taxon>
        <taxon>Desulfarculales</taxon>
        <taxon>Desulfarculaceae</taxon>
        <taxon>Dethiosulfatarculus</taxon>
    </lineage>
</organism>
<gene>
    <name evidence="1" type="ORF">X474_02355</name>
</gene>